<evidence type="ECO:0000313" key="3">
    <source>
        <dbReference type="Proteomes" id="UP000216339"/>
    </source>
</evidence>
<feature type="domain" description="DUF4126" evidence="1">
    <location>
        <begin position="8"/>
        <end position="159"/>
    </location>
</feature>
<evidence type="ECO:0000313" key="2">
    <source>
        <dbReference type="EMBL" id="PAP75575.1"/>
    </source>
</evidence>
<keyword evidence="3" id="KW-1185">Reference proteome</keyword>
<comment type="caution">
    <text evidence="2">The sequence shown here is derived from an EMBL/GenBank/DDBJ whole genome shotgun (WGS) entry which is preliminary data.</text>
</comment>
<dbReference type="EMBL" id="MQWD01000001">
    <property type="protein sequence ID" value="PAP75575.1"/>
    <property type="molecule type" value="Genomic_DNA"/>
</dbReference>
<organism evidence="2 3">
    <name type="scientific">Rubrivirga marina</name>
    <dbReference type="NCBI Taxonomy" id="1196024"/>
    <lineage>
        <taxon>Bacteria</taxon>
        <taxon>Pseudomonadati</taxon>
        <taxon>Rhodothermota</taxon>
        <taxon>Rhodothermia</taxon>
        <taxon>Rhodothermales</taxon>
        <taxon>Rubricoccaceae</taxon>
        <taxon>Rubrivirga</taxon>
    </lineage>
</organism>
<dbReference type="RefSeq" id="WP_095509213.1">
    <property type="nucleotide sequence ID" value="NZ_MQWD01000001.1"/>
</dbReference>
<name>A0A271IXZ1_9BACT</name>
<reference evidence="2 3" key="1">
    <citation type="submission" date="2016-11" db="EMBL/GenBank/DDBJ databases">
        <title>Study of marine rhodopsin-containing bacteria.</title>
        <authorList>
            <person name="Yoshizawa S."/>
            <person name="Kumagai Y."/>
            <person name="Kogure K."/>
        </authorList>
    </citation>
    <scope>NUCLEOTIDE SEQUENCE [LARGE SCALE GENOMIC DNA]</scope>
    <source>
        <strain evidence="2 3">SAORIC-28</strain>
    </source>
</reference>
<accession>A0A271IXZ1</accession>
<dbReference type="AlphaFoldDB" id="A0A271IXZ1"/>
<dbReference type="InterPro" id="IPR025196">
    <property type="entry name" value="DUF4126"/>
</dbReference>
<dbReference type="OrthoDB" id="9812409at2"/>
<evidence type="ECO:0000259" key="1">
    <source>
        <dbReference type="Pfam" id="PF13548"/>
    </source>
</evidence>
<proteinExistence type="predicted"/>
<sequence length="165" mass="16563">MSAPTSVLAAALGWASGMRSMMPLAVLSRTLAGSTPRIPQLARRRRQPAAALGSDRAASLLPLAAAGELIGDKLPITPARTDVAPLLGRIGSGALAGAAVAAVRRQNPILPALVGAASAAGSSFAMMELRKRAGEQFDLPDPAVAIVEDALAIGISVIAARDAVG</sequence>
<dbReference type="Pfam" id="PF13548">
    <property type="entry name" value="DUF4126"/>
    <property type="match status" value="1"/>
</dbReference>
<gene>
    <name evidence="2" type="ORF">BSZ37_03540</name>
</gene>
<dbReference type="Proteomes" id="UP000216339">
    <property type="component" value="Unassembled WGS sequence"/>
</dbReference>
<protein>
    <recommendedName>
        <fullName evidence="1">DUF4126 domain-containing protein</fullName>
    </recommendedName>
</protein>